<organism evidence="4 5">
    <name type="scientific">Cupriavidus necator</name>
    <name type="common">Alcaligenes eutrophus</name>
    <name type="synonym">Ralstonia eutropha</name>
    <dbReference type="NCBI Taxonomy" id="106590"/>
    <lineage>
        <taxon>Bacteria</taxon>
        <taxon>Pseudomonadati</taxon>
        <taxon>Pseudomonadota</taxon>
        <taxon>Betaproteobacteria</taxon>
        <taxon>Burkholderiales</taxon>
        <taxon>Burkholderiaceae</taxon>
        <taxon>Cupriavidus</taxon>
    </lineage>
</organism>
<dbReference type="InterPro" id="IPR036291">
    <property type="entry name" value="NAD(P)-bd_dom_sf"/>
</dbReference>
<dbReference type="KEGG" id="cuh:BJN34_12565"/>
<sequence length="258" mass="27406">MTDNNLMSLAGKVIIVTGAAQGVGRATAELALKLGARVCVVDLKGEPIEAFAAEHPDHVQAYVGNVADPDFVSASVEHAVSRFGKVDGLVNCAGIVRAAMIENMTLKTWNEVIDCHLTGAFLWLQAVGSRLVERAKNGEKVSGSIVNISSEAGRRGSIGQINYASAKAGMLGMTMAAAREWGKYGVRTNTICLGMVETPMTETIRSDRFRDQYLAMIPMGRWAQPEEVASPIAFLLSDAAGYVLGQHLGVNGGFHLAS</sequence>
<evidence type="ECO:0000313" key="5">
    <source>
        <dbReference type="Proteomes" id="UP000189627"/>
    </source>
</evidence>
<accession>A0A1U9UPS0</accession>
<dbReference type="AlphaFoldDB" id="A0A1U9UPS0"/>
<dbReference type="GO" id="GO:0016616">
    <property type="term" value="F:oxidoreductase activity, acting on the CH-OH group of donors, NAD or NADP as acceptor"/>
    <property type="evidence" value="ECO:0007669"/>
    <property type="project" value="UniProtKB-ARBA"/>
</dbReference>
<feature type="domain" description="Ketoreductase" evidence="3">
    <location>
        <begin position="12"/>
        <end position="199"/>
    </location>
</feature>
<dbReference type="PRINTS" id="PR00081">
    <property type="entry name" value="GDHRDH"/>
</dbReference>
<dbReference type="PRINTS" id="PR00080">
    <property type="entry name" value="SDRFAMILY"/>
</dbReference>
<dbReference type="InterPro" id="IPR057326">
    <property type="entry name" value="KR_dom"/>
</dbReference>
<dbReference type="Proteomes" id="UP000189627">
    <property type="component" value="Chromosome 1"/>
</dbReference>
<proteinExistence type="inferred from homology"/>
<evidence type="ECO:0000313" key="4">
    <source>
        <dbReference type="EMBL" id="AQV94714.1"/>
    </source>
</evidence>
<dbReference type="FunFam" id="3.40.50.720:FF:000173">
    <property type="entry name" value="3-oxoacyl-[acyl-carrier protein] reductase"/>
    <property type="match status" value="1"/>
</dbReference>
<dbReference type="OrthoDB" id="8687320at2"/>
<gene>
    <name evidence="4" type="ORF">BJN34_12565</name>
</gene>
<keyword evidence="2" id="KW-0560">Oxidoreductase</keyword>
<dbReference type="SMART" id="SM00822">
    <property type="entry name" value="PKS_KR"/>
    <property type="match status" value="1"/>
</dbReference>
<evidence type="ECO:0000256" key="1">
    <source>
        <dbReference type="ARBA" id="ARBA00006484"/>
    </source>
</evidence>
<comment type="similarity">
    <text evidence="1">Belongs to the short-chain dehydrogenases/reductases (SDR) family.</text>
</comment>
<name>A0A1U9UPS0_CUPNE</name>
<dbReference type="InterPro" id="IPR020904">
    <property type="entry name" value="Sc_DH/Rdtase_CS"/>
</dbReference>
<evidence type="ECO:0000259" key="3">
    <source>
        <dbReference type="SMART" id="SM00822"/>
    </source>
</evidence>
<dbReference type="InterPro" id="IPR002347">
    <property type="entry name" value="SDR_fam"/>
</dbReference>
<evidence type="ECO:0000256" key="2">
    <source>
        <dbReference type="ARBA" id="ARBA00023002"/>
    </source>
</evidence>
<dbReference type="PANTHER" id="PTHR42760:SF40">
    <property type="entry name" value="3-OXOACYL-[ACYL-CARRIER-PROTEIN] REDUCTASE, CHLOROPLASTIC"/>
    <property type="match status" value="1"/>
</dbReference>
<protein>
    <submittedName>
        <fullName evidence="4">3-oxoacyl-ACP reductase</fullName>
    </submittedName>
</protein>
<dbReference type="RefSeq" id="WP_078196908.1">
    <property type="nucleotide sequence ID" value="NZ_CP017757.2"/>
</dbReference>
<dbReference type="SUPFAM" id="SSF51735">
    <property type="entry name" value="NAD(P)-binding Rossmann-fold domains"/>
    <property type="match status" value="1"/>
</dbReference>
<dbReference type="EMBL" id="CP017757">
    <property type="protein sequence ID" value="AQV94714.1"/>
    <property type="molecule type" value="Genomic_DNA"/>
</dbReference>
<dbReference type="PANTHER" id="PTHR42760">
    <property type="entry name" value="SHORT-CHAIN DEHYDROGENASES/REDUCTASES FAMILY MEMBER"/>
    <property type="match status" value="1"/>
</dbReference>
<dbReference type="PROSITE" id="PS00061">
    <property type="entry name" value="ADH_SHORT"/>
    <property type="match status" value="1"/>
</dbReference>
<dbReference type="Pfam" id="PF13561">
    <property type="entry name" value="adh_short_C2"/>
    <property type="match status" value="1"/>
</dbReference>
<dbReference type="Gene3D" id="3.40.50.720">
    <property type="entry name" value="NAD(P)-binding Rossmann-like Domain"/>
    <property type="match status" value="1"/>
</dbReference>
<reference evidence="5" key="1">
    <citation type="submission" date="2017-02" db="EMBL/GenBank/DDBJ databases">
        <title>Complete genome sequence of Cupriavidus necator strain NH9, a 3-chlorobenzoate degrader.</title>
        <authorList>
            <person name="Moriuchi R."/>
            <person name="Dohra H."/>
            <person name="Ogawa N."/>
        </authorList>
    </citation>
    <scope>NUCLEOTIDE SEQUENCE [LARGE SCALE GENOMIC DNA]</scope>
    <source>
        <strain evidence="5">NH9</strain>
    </source>
</reference>
<dbReference type="GO" id="GO:0030497">
    <property type="term" value="P:fatty acid elongation"/>
    <property type="evidence" value="ECO:0007669"/>
    <property type="project" value="TreeGrafter"/>
</dbReference>